<gene>
    <name evidence="1" type="ORF">H2677_01665</name>
</gene>
<proteinExistence type="predicted"/>
<dbReference type="RefSeq" id="WP_212639024.1">
    <property type="nucleotide sequence ID" value="NZ_CP059558.1"/>
</dbReference>
<sequence>MSEISKKIDEIVNLGLAPLLKEHGFKKKARNFYREHEDRIDLINVQASQFNAGAEGQFTVNVGVYFPAISAITDALPVKGMPKEYDCTARERIGLLSSDNRDTWWSVDDSVDTNNMAAELASSVESLCLPWLAKMADLENLKLEAKKKIPFIAAGISLHQGNRSEAKAYLEQSIKQKPLAKSRTMAWGKKHGLV</sequence>
<dbReference type="Pfam" id="PF14137">
    <property type="entry name" value="DUF4304"/>
    <property type="match status" value="1"/>
</dbReference>
<protein>
    <submittedName>
        <fullName evidence="1">DUF4304 domain-containing protein</fullName>
    </submittedName>
</protein>
<name>A0AAX1MHS7_ACIJU</name>
<evidence type="ECO:0000313" key="1">
    <source>
        <dbReference type="EMBL" id="QUY36939.1"/>
    </source>
</evidence>
<dbReference type="InterPro" id="IPR025412">
    <property type="entry name" value="DUF4304"/>
</dbReference>
<dbReference type="Proteomes" id="UP000679388">
    <property type="component" value="Chromosome"/>
</dbReference>
<accession>A0AAX1MHS7</accession>
<dbReference type="EMBL" id="CP059558">
    <property type="protein sequence ID" value="QUY36939.1"/>
    <property type="molecule type" value="Genomic_DNA"/>
</dbReference>
<organism evidence="1 2">
    <name type="scientific">Acinetobacter junii</name>
    <dbReference type="NCBI Taxonomy" id="40215"/>
    <lineage>
        <taxon>Bacteria</taxon>
        <taxon>Pseudomonadati</taxon>
        <taxon>Pseudomonadota</taxon>
        <taxon>Gammaproteobacteria</taxon>
        <taxon>Moraxellales</taxon>
        <taxon>Moraxellaceae</taxon>
        <taxon>Acinetobacter</taxon>
    </lineage>
</organism>
<dbReference type="GeneID" id="70091200"/>
<evidence type="ECO:0000313" key="2">
    <source>
        <dbReference type="Proteomes" id="UP000679388"/>
    </source>
</evidence>
<reference evidence="1" key="1">
    <citation type="submission" date="2020-07" db="EMBL/GenBank/DDBJ databases">
        <title>Acinetobacter junii strain YR7 chromosome and plasmid pNDM-YR7.</title>
        <authorList>
            <person name="Tang B."/>
        </authorList>
    </citation>
    <scope>NUCLEOTIDE SEQUENCE</scope>
    <source>
        <strain evidence="1">YR7</strain>
    </source>
</reference>
<dbReference type="AlphaFoldDB" id="A0AAX1MHS7"/>